<dbReference type="EMBL" id="CP003350">
    <property type="protein sequence ID" value="AFC84707.1"/>
    <property type="molecule type" value="Genomic_DNA"/>
</dbReference>
<accession>H8L1H9</accession>
<dbReference type="GO" id="GO:0016020">
    <property type="term" value="C:membrane"/>
    <property type="evidence" value="ECO:0007669"/>
    <property type="project" value="InterPro"/>
</dbReference>
<name>H8L1H9_FRAAD</name>
<comment type="similarity">
    <text evidence="1 2">Belongs to the OprB family.</text>
</comment>
<sequence>MHIKHFVRACTGLAGATTFLLAASAAAQAQSLNQTTTQGASQGQTATTADHGPSAPTPKSHQHHYQRGPQQKPAPAYTGKASRKYLTGDWGGLRSRLLDKGIALGADYQSESAFGGGYYGSAYTHQIAIEADFDLARLWHWNGSSFHFKLGERAGHDLGLSRLGTIVQVQEIYGVGQDVRLYAMNYEYTSPNKGFDLMAGRVTIGNQYGHQSQLCQFQSLVFCGHPLTLSMDSGWINSPKATWGVRARLATPLVYGEFGVYTVDPTYNRASRGFMLSFAGTTGVILPLEVGITPGVADNHYPGHYFVGAYYDTSSAKDVYSNMAGLPRAVYGGKARLSNSRTGWYVYTDQVVWQPASNPDRQLSVFADMSEGDRATAKYSQAWMTGVEMQGPFESRPQDVASIGVGKLTVNPRQQQFEQQSLPLDDAGMPVQTFEKQYEVNYSLWLRRWLMIRPGVEYIDRPGGLIQRPGIWLGNLTLKVVF</sequence>
<evidence type="ECO:0000256" key="3">
    <source>
        <dbReference type="SAM" id="MobiDB-lite"/>
    </source>
</evidence>
<dbReference type="Pfam" id="PF04966">
    <property type="entry name" value="OprB"/>
    <property type="match status" value="1"/>
</dbReference>
<evidence type="ECO:0000313" key="4">
    <source>
        <dbReference type="EMBL" id="AFC84707.1"/>
    </source>
</evidence>
<dbReference type="Gene3D" id="2.40.160.180">
    <property type="entry name" value="Carbohydrate-selective porin OprB"/>
    <property type="match status" value="1"/>
</dbReference>
<dbReference type="InterPro" id="IPR007049">
    <property type="entry name" value="Carb-sel_porin_OprB"/>
</dbReference>
<evidence type="ECO:0000313" key="5">
    <source>
        <dbReference type="Proteomes" id="UP000005234"/>
    </source>
</evidence>
<keyword evidence="5" id="KW-1185">Reference proteome</keyword>
<dbReference type="PANTHER" id="PTHR37944:SF1">
    <property type="entry name" value="PORIN B"/>
    <property type="match status" value="1"/>
</dbReference>
<dbReference type="GO" id="GO:0015288">
    <property type="term" value="F:porin activity"/>
    <property type="evidence" value="ECO:0007669"/>
    <property type="project" value="InterPro"/>
</dbReference>
<keyword evidence="2" id="KW-0732">Signal</keyword>
<feature type="compositionally biased region" description="Low complexity" evidence="3">
    <location>
        <begin position="34"/>
        <end position="49"/>
    </location>
</feature>
<feature type="chain" id="PRO_5007231074" evidence="2">
    <location>
        <begin position="30"/>
        <end position="482"/>
    </location>
</feature>
<dbReference type="STRING" id="767434.Fraau_0210"/>
<dbReference type="AlphaFoldDB" id="H8L1H9"/>
<feature type="signal peptide" evidence="2">
    <location>
        <begin position="1"/>
        <end position="29"/>
    </location>
</feature>
<gene>
    <name evidence="4" type="ordered locus">Fraau_0210</name>
</gene>
<organism evidence="4 5">
    <name type="scientific">Frateuria aurantia (strain ATCC 33424 / DSM 6220 / KCTC 2777 / LMG 1558 / NBRC 3245 / NCIMB 13370)</name>
    <name type="common">Acetobacter aurantius</name>
    <dbReference type="NCBI Taxonomy" id="767434"/>
    <lineage>
        <taxon>Bacteria</taxon>
        <taxon>Pseudomonadati</taxon>
        <taxon>Pseudomonadota</taxon>
        <taxon>Gammaproteobacteria</taxon>
        <taxon>Lysobacterales</taxon>
        <taxon>Rhodanobacteraceae</taxon>
        <taxon>Frateuria</taxon>
    </lineage>
</organism>
<dbReference type="HOGENOM" id="CLU_029684_1_0_6"/>
<dbReference type="GO" id="GO:0008643">
    <property type="term" value="P:carbohydrate transport"/>
    <property type="evidence" value="ECO:0007669"/>
    <property type="project" value="InterPro"/>
</dbReference>
<dbReference type="RefSeq" id="WP_014401713.1">
    <property type="nucleotide sequence ID" value="NC_017033.1"/>
</dbReference>
<dbReference type="InterPro" id="IPR038673">
    <property type="entry name" value="OprB_sf"/>
</dbReference>
<dbReference type="InterPro" id="IPR052932">
    <property type="entry name" value="OprB_Porin"/>
</dbReference>
<reference evidence="4" key="1">
    <citation type="submission" date="2012-02" db="EMBL/GenBank/DDBJ databases">
        <title>The complete genome of Frateuria aurantia DSM 6220.</title>
        <authorList>
            <consortium name="US DOE Joint Genome Institute (JGI-PGF)"/>
            <person name="Lucas S."/>
            <person name="Copeland A."/>
            <person name="Lapidus A."/>
            <person name="Glavina del Rio T."/>
            <person name="Dalin E."/>
            <person name="Tice H."/>
            <person name="Bruce D."/>
            <person name="Goodwin L."/>
            <person name="Pitluck S."/>
            <person name="Peters L."/>
            <person name="Ovchinnikova G."/>
            <person name="Teshima H."/>
            <person name="Kyrpides N."/>
            <person name="Mavromatis K."/>
            <person name="Ivanova N."/>
            <person name="Brettin T."/>
            <person name="Detter J.C."/>
            <person name="Han C."/>
            <person name="Larimer F."/>
            <person name="Land M."/>
            <person name="Hauser L."/>
            <person name="Markowitz V."/>
            <person name="Cheng J.-F."/>
            <person name="Hugenholtz P."/>
            <person name="Woyke T."/>
            <person name="Wu D."/>
            <person name="Brambilla E."/>
            <person name="Klenk H.-P."/>
            <person name="Eisen J.A."/>
        </authorList>
    </citation>
    <scope>NUCLEOTIDE SEQUENCE</scope>
    <source>
        <strain evidence="4">DSM 6220</strain>
    </source>
</reference>
<dbReference type="KEGG" id="fau:Fraau_0210"/>
<dbReference type="Proteomes" id="UP000005234">
    <property type="component" value="Chromosome"/>
</dbReference>
<dbReference type="PANTHER" id="PTHR37944">
    <property type="entry name" value="PORIN B"/>
    <property type="match status" value="1"/>
</dbReference>
<evidence type="ECO:0000256" key="1">
    <source>
        <dbReference type="ARBA" id="ARBA00008769"/>
    </source>
</evidence>
<dbReference type="eggNOG" id="COG3659">
    <property type="taxonomic scope" value="Bacteria"/>
</dbReference>
<feature type="region of interest" description="Disordered" evidence="3">
    <location>
        <begin position="34"/>
        <end position="78"/>
    </location>
</feature>
<evidence type="ECO:0000256" key="2">
    <source>
        <dbReference type="RuleBase" id="RU363072"/>
    </source>
</evidence>
<proteinExistence type="inferred from homology"/>
<protein>
    <submittedName>
        <fullName evidence="4">Carbohydrate-selective porin</fullName>
    </submittedName>
</protein>